<comment type="caution">
    <text evidence="3">The sequence shown here is derived from an EMBL/GenBank/DDBJ whole genome shotgun (WGS) entry which is preliminary data.</text>
</comment>
<feature type="region of interest" description="Disordered" evidence="1">
    <location>
        <begin position="174"/>
        <end position="193"/>
    </location>
</feature>
<accession>A0ABW1E3N8</accession>
<dbReference type="Pfam" id="PF03432">
    <property type="entry name" value="Relaxase"/>
    <property type="match status" value="1"/>
</dbReference>
<keyword evidence="4" id="KW-1185">Reference proteome</keyword>
<feature type="compositionally biased region" description="Polar residues" evidence="1">
    <location>
        <begin position="537"/>
        <end position="555"/>
    </location>
</feature>
<proteinExistence type="predicted"/>
<protein>
    <submittedName>
        <fullName evidence="3">Relaxase/mobilization nuclease domain-containing protein</fullName>
    </submittedName>
</protein>
<evidence type="ECO:0000259" key="2">
    <source>
        <dbReference type="Pfam" id="PF03432"/>
    </source>
</evidence>
<dbReference type="RefSeq" id="WP_381368535.1">
    <property type="nucleotide sequence ID" value="NZ_JBHSOA010000064.1"/>
</dbReference>
<evidence type="ECO:0000313" key="3">
    <source>
        <dbReference type="EMBL" id="MFC5855485.1"/>
    </source>
</evidence>
<dbReference type="InterPro" id="IPR005094">
    <property type="entry name" value="Endonuclease_MobA/VirD2"/>
</dbReference>
<sequence length="565" mass="61798">MVPDVSTGSDTRGLIVYLFGPGRRDEHTDPHIVAAWDMAGAPDPGRDPEAGYTLLAKRLDHHVDLRTRELGGKKPPQHVWHCPVRTAPGDRYLTDDEWAEVARRIVHAAGVAPEGDEKACRWIAVRHADDHIHIMATTVRADGRRPRSHRDGQRAQAECRRIETEFGLRRLKSGDLTAPRTPTGAERAKAERQGQMVTARHWLREQAYAVAAAVRNEADYFTVLQSLGIQVKPRIGPETGEVIGYSLAAPGDTNDQGEPIWYGGSKLAPDLSINRLRERLATQEVADRPQHVADSNTPWCRVESALNTASAVLGSDDDAAAQGHLDAFGDALHTMAHATNGPHRDELVAAAQAFNRARRSTIRADHQAATALRQAAKELSHAPDEPGGLAIALLFAALHLACASAKWHEQRGHEQQATAAEQAFRHLQASYQQAAKPVLANLARRAPRATTASRFEQDVRAALPDHADRVLADPAWAALTTTLAHAETAGHNPRRLLAKVGAQRELDSAEHPAEVLNWRITAQPSRRAQSARRRSTVRGTSSMSAAPQPSATQVNMRAEERGRHR</sequence>
<evidence type="ECO:0000256" key="1">
    <source>
        <dbReference type="SAM" id="MobiDB-lite"/>
    </source>
</evidence>
<dbReference type="EMBL" id="JBHSOA010000064">
    <property type="protein sequence ID" value="MFC5855485.1"/>
    <property type="molecule type" value="Genomic_DNA"/>
</dbReference>
<reference evidence="4" key="1">
    <citation type="journal article" date="2019" name="Int. J. Syst. Evol. Microbiol.">
        <title>The Global Catalogue of Microorganisms (GCM) 10K type strain sequencing project: providing services to taxonomists for standard genome sequencing and annotation.</title>
        <authorList>
            <consortium name="The Broad Institute Genomics Platform"/>
            <consortium name="The Broad Institute Genome Sequencing Center for Infectious Disease"/>
            <person name="Wu L."/>
            <person name="Ma J."/>
        </authorList>
    </citation>
    <scope>NUCLEOTIDE SEQUENCE [LARGE SCALE GENOMIC DNA]</scope>
    <source>
        <strain evidence="4">JCM 10411</strain>
    </source>
</reference>
<name>A0ABW1E3N8_9ACTN</name>
<gene>
    <name evidence="3" type="ORF">ACFPZI_28000</name>
</gene>
<organism evidence="3 4">
    <name type="scientific">Streptomyces chlorus</name>
    <dbReference type="NCBI Taxonomy" id="887452"/>
    <lineage>
        <taxon>Bacteria</taxon>
        <taxon>Bacillati</taxon>
        <taxon>Actinomycetota</taxon>
        <taxon>Actinomycetes</taxon>
        <taxon>Kitasatosporales</taxon>
        <taxon>Streptomycetaceae</taxon>
        <taxon>Streptomyces</taxon>
    </lineage>
</organism>
<dbReference type="Proteomes" id="UP001596180">
    <property type="component" value="Unassembled WGS sequence"/>
</dbReference>
<feature type="domain" description="MobA/VirD2-like nuclease" evidence="2">
    <location>
        <begin position="67"/>
        <end position="168"/>
    </location>
</feature>
<evidence type="ECO:0000313" key="4">
    <source>
        <dbReference type="Proteomes" id="UP001596180"/>
    </source>
</evidence>
<feature type="region of interest" description="Disordered" evidence="1">
    <location>
        <begin position="519"/>
        <end position="565"/>
    </location>
</feature>